<keyword evidence="11" id="KW-1185">Reference proteome</keyword>
<feature type="transmembrane region" description="Helical" evidence="7">
    <location>
        <begin position="142"/>
        <end position="163"/>
    </location>
</feature>
<feature type="region of interest" description="Disordered" evidence="8">
    <location>
        <begin position="279"/>
        <end position="306"/>
    </location>
</feature>
<protein>
    <submittedName>
        <fullName evidence="10">Peptide/nickel transport system permease protein</fullName>
    </submittedName>
</protein>
<comment type="caution">
    <text evidence="10">The sequence shown here is derived from an EMBL/GenBank/DDBJ whole genome shotgun (WGS) entry which is preliminary data.</text>
</comment>
<dbReference type="PANTHER" id="PTHR43386">
    <property type="entry name" value="OLIGOPEPTIDE TRANSPORT SYSTEM PERMEASE PROTEIN APPC"/>
    <property type="match status" value="1"/>
</dbReference>
<evidence type="ECO:0000256" key="3">
    <source>
        <dbReference type="ARBA" id="ARBA00022475"/>
    </source>
</evidence>
<sequence>MKQGLRAFWREFRSPGTAAAGIFLALLILMAIFAGLVAPYDPVAQSDVRLAPPGSGHLLGTDQFGRDILSRLLIGGRVDLTVSFGASLLAMCIGVLLGLAGGTARSFLGGLAMRAVEVVLAFPPIVLALLVVTLFGQGELTLVVTMGVLFAPAFARIVYGEVLTVRSLEYVQASTAIGTPRSRIVFGVILPAVYPPILVQLSLTLASAMLLSSGLSYLGLGTVPPTPSWGGMIAEGQALMMTSPLLLLVSSGVVVATILSFSVLADALEKALDPRRRKSRVELTPATVTPTFGGPSEPDPSTQGAA</sequence>
<keyword evidence="5 7" id="KW-1133">Transmembrane helix</keyword>
<feature type="transmembrane region" description="Helical" evidence="7">
    <location>
        <begin position="21"/>
        <end position="40"/>
    </location>
</feature>
<evidence type="ECO:0000256" key="1">
    <source>
        <dbReference type="ARBA" id="ARBA00004651"/>
    </source>
</evidence>
<dbReference type="EMBL" id="JAAMOZ010000002">
    <property type="protein sequence ID" value="NIH58057.1"/>
    <property type="molecule type" value="Genomic_DNA"/>
</dbReference>
<dbReference type="PANTHER" id="PTHR43386:SF1">
    <property type="entry name" value="D,D-DIPEPTIDE TRANSPORT SYSTEM PERMEASE PROTEIN DDPC-RELATED"/>
    <property type="match status" value="1"/>
</dbReference>
<feature type="domain" description="ABC transmembrane type-1" evidence="9">
    <location>
        <begin position="76"/>
        <end position="265"/>
    </location>
</feature>
<feature type="transmembrane region" description="Helical" evidence="7">
    <location>
        <begin position="184"/>
        <end position="211"/>
    </location>
</feature>
<evidence type="ECO:0000313" key="11">
    <source>
        <dbReference type="Proteomes" id="UP000749311"/>
    </source>
</evidence>
<dbReference type="PROSITE" id="PS50928">
    <property type="entry name" value="ABC_TM1"/>
    <property type="match status" value="1"/>
</dbReference>
<keyword evidence="2 7" id="KW-0813">Transport</keyword>
<evidence type="ECO:0000256" key="5">
    <source>
        <dbReference type="ARBA" id="ARBA00022989"/>
    </source>
</evidence>
<gene>
    <name evidence="10" type="ORF">FB473_002749</name>
</gene>
<accession>A0ABX0SMU4</accession>
<dbReference type="Proteomes" id="UP000749311">
    <property type="component" value="Unassembled WGS sequence"/>
</dbReference>
<proteinExistence type="inferred from homology"/>
<feature type="transmembrane region" description="Helical" evidence="7">
    <location>
        <begin position="111"/>
        <end position="136"/>
    </location>
</feature>
<dbReference type="InterPro" id="IPR000515">
    <property type="entry name" value="MetI-like"/>
</dbReference>
<dbReference type="SUPFAM" id="SSF161098">
    <property type="entry name" value="MetI-like"/>
    <property type="match status" value="1"/>
</dbReference>
<keyword evidence="6 7" id="KW-0472">Membrane</keyword>
<dbReference type="CDD" id="cd06261">
    <property type="entry name" value="TM_PBP2"/>
    <property type="match status" value="1"/>
</dbReference>
<evidence type="ECO:0000313" key="10">
    <source>
        <dbReference type="EMBL" id="NIH58057.1"/>
    </source>
</evidence>
<feature type="transmembrane region" description="Helical" evidence="7">
    <location>
        <begin position="245"/>
        <end position="268"/>
    </location>
</feature>
<organism evidence="10 11">
    <name type="scientific">Brooklawnia cerclae</name>
    <dbReference type="NCBI Taxonomy" id="349934"/>
    <lineage>
        <taxon>Bacteria</taxon>
        <taxon>Bacillati</taxon>
        <taxon>Actinomycetota</taxon>
        <taxon>Actinomycetes</taxon>
        <taxon>Propionibacteriales</taxon>
        <taxon>Propionibacteriaceae</taxon>
        <taxon>Brooklawnia</taxon>
    </lineage>
</organism>
<feature type="transmembrane region" description="Helical" evidence="7">
    <location>
        <begin position="80"/>
        <end position="99"/>
    </location>
</feature>
<keyword evidence="3" id="KW-1003">Cell membrane</keyword>
<reference evidence="10 11" key="1">
    <citation type="submission" date="2020-02" db="EMBL/GenBank/DDBJ databases">
        <title>Sequencing the genomes of 1000 actinobacteria strains.</title>
        <authorList>
            <person name="Klenk H.-P."/>
        </authorList>
    </citation>
    <scope>NUCLEOTIDE SEQUENCE [LARGE SCALE GENOMIC DNA]</scope>
    <source>
        <strain evidence="10 11">DSM 19609</strain>
    </source>
</reference>
<evidence type="ECO:0000256" key="7">
    <source>
        <dbReference type="RuleBase" id="RU363032"/>
    </source>
</evidence>
<name>A0ABX0SMU4_9ACTN</name>
<keyword evidence="4 7" id="KW-0812">Transmembrane</keyword>
<dbReference type="InterPro" id="IPR025966">
    <property type="entry name" value="OppC_N"/>
</dbReference>
<comment type="similarity">
    <text evidence="7">Belongs to the binding-protein-dependent transport system permease family.</text>
</comment>
<evidence type="ECO:0000256" key="2">
    <source>
        <dbReference type="ARBA" id="ARBA00022448"/>
    </source>
</evidence>
<dbReference type="Pfam" id="PF12911">
    <property type="entry name" value="OppC_N"/>
    <property type="match status" value="1"/>
</dbReference>
<evidence type="ECO:0000256" key="4">
    <source>
        <dbReference type="ARBA" id="ARBA00022692"/>
    </source>
</evidence>
<dbReference type="RefSeq" id="WP_167169697.1">
    <property type="nucleotide sequence ID" value="NZ_BAAAOO010000006.1"/>
</dbReference>
<comment type="subcellular location">
    <subcellularLocation>
        <location evidence="1 7">Cell membrane</location>
        <topology evidence="1 7">Multi-pass membrane protein</topology>
    </subcellularLocation>
</comment>
<dbReference type="InterPro" id="IPR035906">
    <property type="entry name" value="MetI-like_sf"/>
</dbReference>
<evidence type="ECO:0000256" key="6">
    <source>
        <dbReference type="ARBA" id="ARBA00023136"/>
    </source>
</evidence>
<evidence type="ECO:0000256" key="8">
    <source>
        <dbReference type="SAM" id="MobiDB-lite"/>
    </source>
</evidence>
<dbReference type="Gene3D" id="1.10.3720.10">
    <property type="entry name" value="MetI-like"/>
    <property type="match status" value="1"/>
</dbReference>
<dbReference type="Pfam" id="PF00528">
    <property type="entry name" value="BPD_transp_1"/>
    <property type="match status" value="1"/>
</dbReference>
<dbReference type="InterPro" id="IPR050366">
    <property type="entry name" value="BP-dependent_transpt_permease"/>
</dbReference>
<evidence type="ECO:0000259" key="9">
    <source>
        <dbReference type="PROSITE" id="PS50928"/>
    </source>
</evidence>